<reference evidence="3" key="2">
    <citation type="submission" date="2021-04" db="EMBL/GenBank/DDBJ databases">
        <authorList>
            <person name="Gilroy R."/>
        </authorList>
    </citation>
    <scope>NUCLEOTIDE SEQUENCE</scope>
    <source>
        <strain evidence="3">ChiBcec6-4105</strain>
    </source>
</reference>
<evidence type="ECO:0000256" key="2">
    <source>
        <dbReference type="ARBA" id="ARBA00023002"/>
    </source>
</evidence>
<proteinExistence type="inferred from homology"/>
<dbReference type="GO" id="GO:0016491">
    <property type="term" value="F:oxidoreductase activity"/>
    <property type="evidence" value="ECO:0007669"/>
    <property type="project" value="UniProtKB-KW"/>
</dbReference>
<comment type="similarity">
    <text evidence="1">Belongs to the LDH2/MDH2 oxidoreductase family.</text>
</comment>
<keyword evidence="2" id="KW-0560">Oxidoreductase</keyword>
<dbReference type="Gene3D" id="1.10.1530.10">
    <property type="match status" value="1"/>
</dbReference>
<protein>
    <submittedName>
        <fullName evidence="3">Ldh family oxidoreductase</fullName>
    </submittedName>
</protein>
<comment type="caution">
    <text evidence="3">The sequence shown here is derived from an EMBL/GenBank/DDBJ whole genome shotgun (WGS) entry which is preliminary data.</text>
</comment>
<evidence type="ECO:0000313" key="3">
    <source>
        <dbReference type="EMBL" id="HJD30231.1"/>
    </source>
</evidence>
<dbReference type="InterPro" id="IPR043144">
    <property type="entry name" value="Mal/L-sulf/L-lact_DH-like_ah"/>
</dbReference>
<dbReference type="PANTHER" id="PTHR11091">
    <property type="entry name" value="OXIDOREDUCTASE-RELATED"/>
    <property type="match status" value="1"/>
</dbReference>
<organism evidence="3 4">
    <name type="scientific">Candidatus Blautia avicola</name>
    <dbReference type="NCBI Taxonomy" id="2838483"/>
    <lineage>
        <taxon>Bacteria</taxon>
        <taxon>Bacillati</taxon>
        <taxon>Bacillota</taxon>
        <taxon>Clostridia</taxon>
        <taxon>Lachnospirales</taxon>
        <taxon>Lachnospiraceae</taxon>
        <taxon>Blautia</taxon>
    </lineage>
</organism>
<evidence type="ECO:0000256" key="1">
    <source>
        <dbReference type="ARBA" id="ARBA00006056"/>
    </source>
</evidence>
<dbReference type="InterPro" id="IPR043143">
    <property type="entry name" value="Mal/L-sulf/L-lact_DH-like_NADP"/>
</dbReference>
<dbReference type="Gene3D" id="3.30.1370.60">
    <property type="entry name" value="Hypothetical oxidoreductase yiak, domain 2"/>
    <property type="match status" value="1"/>
</dbReference>
<accession>A0A9D2QYA4</accession>
<name>A0A9D2QYA4_9FIRM</name>
<sequence>MTVTVEIEEIKELMTKSLEIRGISGEYADFMVSDYLESELEGHKTHGISKFLTVDAGLSRRKGDMKLVRKTGCYAQIDGNGELGHIGALYGTNLAIEAAKEYGVGIVALKNVSRYSRVTPYARKIAQEGLVGMITNNGGPACVAPFGGARGIFGTNPLCFSFPSGRGKPYIFDFATSQKVWGEVRQAMVEHRPLPENAFIDKEGKFTTDPKQAEAGVPFGGPKGYALCYALEILTGAFVGAKMGKDGKDEYDLGYLFLAFSTEMFTDLQDFEEQVDHLAEEVRACPPIKPGGQVYVPGEIFGNKPVSERNQDFIELEEDVYQRLKRMSVSLEGGYENNRLLN</sequence>
<dbReference type="SUPFAM" id="SSF89733">
    <property type="entry name" value="L-sulfolactate dehydrogenase-like"/>
    <property type="match status" value="1"/>
</dbReference>
<dbReference type="PANTHER" id="PTHR11091:SF0">
    <property type="entry name" value="MALATE DEHYDROGENASE"/>
    <property type="match status" value="1"/>
</dbReference>
<dbReference type="Proteomes" id="UP000823892">
    <property type="component" value="Unassembled WGS sequence"/>
</dbReference>
<evidence type="ECO:0000313" key="4">
    <source>
        <dbReference type="Proteomes" id="UP000823892"/>
    </source>
</evidence>
<reference evidence="3" key="1">
    <citation type="journal article" date="2021" name="PeerJ">
        <title>Extensive microbial diversity within the chicken gut microbiome revealed by metagenomics and culture.</title>
        <authorList>
            <person name="Gilroy R."/>
            <person name="Ravi A."/>
            <person name="Getino M."/>
            <person name="Pursley I."/>
            <person name="Horton D.L."/>
            <person name="Alikhan N.F."/>
            <person name="Baker D."/>
            <person name="Gharbi K."/>
            <person name="Hall N."/>
            <person name="Watson M."/>
            <person name="Adriaenssens E.M."/>
            <person name="Foster-Nyarko E."/>
            <person name="Jarju S."/>
            <person name="Secka A."/>
            <person name="Antonio M."/>
            <person name="Oren A."/>
            <person name="Chaudhuri R.R."/>
            <person name="La Ragione R."/>
            <person name="Hildebrand F."/>
            <person name="Pallen M.J."/>
        </authorList>
    </citation>
    <scope>NUCLEOTIDE SEQUENCE</scope>
    <source>
        <strain evidence="3">ChiBcec6-4105</strain>
    </source>
</reference>
<dbReference type="EMBL" id="DWUY01000320">
    <property type="protein sequence ID" value="HJD30231.1"/>
    <property type="molecule type" value="Genomic_DNA"/>
</dbReference>
<dbReference type="InterPro" id="IPR003767">
    <property type="entry name" value="Malate/L-lactate_DH-like"/>
</dbReference>
<dbReference type="AlphaFoldDB" id="A0A9D2QYA4"/>
<gene>
    <name evidence="3" type="ORF">H9914_14750</name>
</gene>
<dbReference type="InterPro" id="IPR036111">
    <property type="entry name" value="Mal/L-sulfo/L-lacto_DH-like_sf"/>
</dbReference>
<dbReference type="Pfam" id="PF02615">
    <property type="entry name" value="Ldh_2"/>
    <property type="match status" value="1"/>
</dbReference>